<evidence type="ECO:0000313" key="2">
    <source>
        <dbReference type="Proteomes" id="UP000489961"/>
    </source>
</evidence>
<proteinExistence type="predicted"/>
<reference evidence="1 2" key="1">
    <citation type="submission" date="2020-02" db="EMBL/GenBank/DDBJ databases">
        <authorList>
            <person name="Chaudhuri R."/>
        </authorList>
    </citation>
    <scope>NUCLEOTIDE SEQUENCE [LARGE SCALE GENOMIC DNA]</scope>
    <source>
        <strain evidence="1">SFB21</strain>
    </source>
</reference>
<name>A0A811G6W1_9GAMM</name>
<protein>
    <submittedName>
        <fullName evidence="1">Uncharacterized protein</fullName>
    </submittedName>
</protein>
<dbReference type="EMBL" id="CADDTS010000012">
    <property type="protein sequence ID" value="CAB1209857.1"/>
    <property type="molecule type" value="Genomic_DNA"/>
</dbReference>
<dbReference type="AlphaFoldDB" id="A0A811G6W1"/>
<accession>A0A811G6W1</accession>
<comment type="caution">
    <text evidence="1">The sequence shown here is derived from an EMBL/GenBank/DDBJ whole genome shotgun (WGS) entry which is preliminary data.</text>
</comment>
<evidence type="ECO:0000313" key="1">
    <source>
        <dbReference type="EMBL" id="CAB1209857.1"/>
    </source>
</evidence>
<organism evidence="1 2">
    <name type="scientific">Acinetobacter bouvetii</name>
    <dbReference type="NCBI Taxonomy" id="202951"/>
    <lineage>
        <taxon>Bacteria</taxon>
        <taxon>Pseudomonadati</taxon>
        <taxon>Pseudomonadota</taxon>
        <taxon>Gammaproteobacteria</taxon>
        <taxon>Moraxellales</taxon>
        <taxon>Moraxellaceae</taxon>
        <taxon>Acinetobacter</taxon>
    </lineage>
</organism>
<sequence length="33" mass="3781">MLQIAIIEILAVVLTLWIQGWVHTGFDEQTQTI</sequence>
<dbReference type="Proteomes" id="UP000489961">
    <property type="component" value="Unassembled WGS sequence"/>
</dbReference>
<gene>
    <name evidence="1" type="ORF">SFB21_0640</name>
</gene>